<proteinExistence type="predicted"/>
<evidence type="ECO:0000313" key="2">
    <source>
        <dbReference type="Proteomes" id="UP000257317"/>
    </source>
</evidence>
<evidence type="ECO:0000313" key="1">
    <source>
        <dbReference type="EMBL" id="GBG05232.1"/>
    </source>
</evidence>
<gene>
    <name evidence="1" type="ORF">LrDSM24759_11460</name>
</gene>
<dbReference type="EMBL" id="BFBY01000009">
    <property type="protein sequence ID" value="GBG05232.1"/>
    <property type="molecule type" value="Genomic_DNA"/>
</dbReference>
<name>A0A2Z6TGM5_9LACO</name>
<dbReference type="InterPro" id="IPR010315">
    <property type="entry name" value="DUF915_hydro-like"/>
</dbReference>
<keyword evidence="2" id="KW-1185">Reference proteome</keyword>
<keyword evidence="1" id="KW-0378">Hydrolase</keyword>
<protein>
    <submittedName>
        <fullName evidence="1">Alpha/beta hydrolase</fullName>
    </submittedName>
</protein>
<dbReference type="AlphaFoldDB" id="A0A2Z6TGM5"/>
<dbReference type="Proteomes" id="UP000257317">
    <property type="component" value="Unassembled WGS sequence"/>
</dbReference>
<dbReference type="Pfam" id="PF06028">
    <property type="entry name" value="DUF915"/>
    <property type="match status" value="1"/>
</dbReference>
<dbReference type="Gene3D" id="3.40.50.1820">
    <property type="entry name" value="alpha/beta hydrolase"/>
    <property type="match status" value="1"/>
</dbReference>
<sequence length="313" mass="36096">MFFRQKKYAAEAVKNRKTDQKETKPNLLLMTTLGLLGTFTPTRWILRLHPQKVQDTSTTESIDNSKKQIPIIYMHGFRGGDYTTQMMVQETTKLKSDHGYLKVKVDVYNNFEISGTWTNDAHPIVQLVFNQNIAGVYAISYMQRLALAFLKKRYHFETYDAIAHSLGAPALVKTEMQVHNHKRYPHLHKFISIAGPFDGVMYLGDIPNINHLTPNGRPLFMTWSYAGMLLRRRRFNPQIKVLNVYGNVLDETNSDKFISVTSAKSIRYILAPVVSFFEEIEMRGEMAEHSNMHDNPLVIEIINKFLGLIPENR</sequence>
<accession>A0A2Z6TGM5</accession>
<comment type="caution">
    <text evidence="1">The sequence shown here is derived from an EMBL/GenBank/DDBJ whole genome shotgun (WGS) entry which is preliminary data.</text>
</comment>
<dbReference type="GO" id="GO:0016787">
    <property type="term" value="F:hydrolase activity"/>
    <property type="evidence" value="ECO:0007669"/>
    <property type="project" value="UniProtKB-KW"/>
</dbReference>
<dbReference type="InterPro" id="IPR029058">
    <property type="entry name" value="AB_hydrolase_fold"/>
</dbReference>
<dbReference type="SUPFAM" id="SSF53474">
    <property type="entry name" value="alpha/beta-Hydrolases"/>
    <property type="match status" value="1"/>
</dbReference>
<dbReference type="RefSeq" id="WP_117118562.1">
    <property type="nucleotide sequence ID" value="NZ_BFBY01000009.1"/>
</dbReference>
<reference evidence="2" key="1">
    <citation type="submission" date="2018-03" db="EMBL/GenBank/DDBJ databases">
        <title>New taxa in the Lactobacillus gasseri group.</title>
        <authorList>
            <person name="Tanizawa Y."/>
            <person name="Tohno M."/>
            <person name="Endo A."/>
            <person name="Arita M."/>
        </authorList>
    </citation>
    <scope>NUCLEOTIDE SEQUENCE [LARGE SCALE GENOMIC DNA]</scope>
    <source>
        <strain evidence="2">DSM 24759</strain>
    </source>
</reference>
<organism evidence="1 2">
    <name type="scientific">Lactobacillus rodentium</name>
    <dbReference type="NCBI Taxonomy" id="947835"/>
    <lineage>
        <taxon>Bacteria</taxon>
        <taxon>Bacillati</taxon>
        <taxon>Bacillota</taxon>
        <taxon>Bacilli</taxon>
        <taxon>Lactobacillales</taxon>
        <taxon>Lactobacillaceae</taxon>
        <taxon>Lactobacillus</taxon>
    </lineage>
</organism>
<dbReference type="OrthoDB" id="503948at2"/>